<dbReference type="AlphaFoldDB" id="A0AAV7T344"/>
<reference evidence="2" key="1">
    <citation type="journal article" date="2022" name="bioRxiv">
        <title>Sequencing and chromosome-scale assembly of the giantPleurodeles waltlgenome.</title>
        <authorList>
            <person name="Brown T."/>
            <person name="Elewa A."/>
            <person name="Iarovenko S."/>
            <person name="Subramanian E."/>
            <person name="Araus A.J."/>
            <person name="Petzold A."/>
            <person name="Susuki M."/>
            <person name="Suzuki K.-i.T."/>
            <person name="Hayashi T."/>
            <person name="Toyoda A."/>
            <person name="Oliveira C."/>
            <person name="Osipova E."/>
            <person name="Leigh N.D."/>
            <person name="Simon A."/>
            <person name="Yun M.H."/>
        </authorList>
    </citation>
    <scope>NUCLEOTIDE SEQUENCE</scope>
    <source>
        <strain evidence="2">20211129_DDA</strain>
        <tissue evidence="2">Liver</tissue>
    </source>
</reference>
<name>A0AAV7T344_PLEWA</name>
<feature type="region of interest" description="Disordered" evidence="1">
    <location>
        <begin position="15"/>
        <end position="242"/>
    </location>
</feature>
<evidence type="ECO:0000313" key="2">
    <source>
        <dbReference type="EMBL" id="KAJ1170516.1"/>
    </source>
</evidence>
<protein>
    <submittedName>
        <fullName evidence="2">Uncharacterized protein</fullName>
    </submittedName>
</protein>
<keyword evidence="3" id="KW-1185">Reference proteome</keyword>
<proteinExistence type="predicted"/>
<evidence type="ECO:0000256" key="1">
    <source>
        <dbReference type="SAM" id="MobiDB-lite"/>
    </source>
</evidence>
<feature type="compositionally biased region" description="Basic and acidic residues" evidence="1">
    <location>
        <begin position="233"/>
        <end position="242"/>
    </location>
</feature>
<accession>A0AAV7T344</accession>
<gene>
    <name evidence="2" type="ORF">NDU88_002391</name>
</gene>
<sequence>MGTPGLRVTWRLDTRDLTDRHNKQGCLGGPLTPGAQKSKDRECLWPSGSDAGSGAGPRPRREPPSVRDRRANGILTPAAGPDRGSWSRGWGRHTIQRTREGGPADDSTRGRRHRDWASPRQTGPVVRRTRRREPEHRRTDSGSATSEGRRHKGTRTGDPHPRSPGRQYCAPLNGGRLALQSGSRGLLDSKQRTGDVPPPPQKTIHRLRPPNCEAPKTHLLRRRNESGGAIGSRGDEQTRRGL</sequence>
<feature type="compositionally biased region" description="Basic and acidic residues" evidence="1">
    <location>
        <begin position="97"/>
        <end position="109"/>
    </location>
</feature>
<dbReference type="Proteomes" id="UP001066276">
    <property type="component" value="Chromosome 4_1"/>
</dbReference>
<organism evidence="2 3">
    <name type="scientific">Pleurodeles waltl</name>
    <name type="common">Iberian ribbed newt</name>
    <dbReference type="NCBI Taxonomy" id="8319"/>
    <lineage>
        <taxon>Eukaryota</taxon>
        <taxon>Metazoa</taxon>
        <taxon>Chordata</taxon>
        <taxon>Craniata</taxon>
        <taxon>Vertebrata</taxon>
        <taxon>Euteleostomi</taxon>
        <taxon>Amphibia</taxon>
        <taxon>Batrachia</taxon>
        <taxon>Caudata</taxon>
        <taxon>Salamandroidea</taxon>
        <taxon>Salamandridae</taxon>
        <taxon>Pleurodelinae</taxon>
        <taxon>Pleurodeles</taxon>
    </lineage>
</organism>
<comment type="caution">
    <text evidence="2">The sequence shown here is derived from an EMBL/GenBank/DDBJ whole genome shotgun (WGS) entry which is preliminary data.</text>
</comment>
<dbReference type="EMBL" id="JANPWB010000007">
    <property type="protein sequence ID" value="KAJ1170516.1"/>
    <property type="molecule type" value="Genomic_DNA"/>
</dbReference>
<feature type="compositionally biased region" description="Basic and acidic residues" evidence="1">
    <location>
        <begin position="59"/>
        <end position="71"/>
    </location>
</feature>
<evidence type="ECO:0000313" key="3">
    <source>
        <dbReference type="Proteomes" id="UP001066276"/>
    </source>
</evidence>